<proteinExistence type="predicted"/>
<accession>A0A557SKQ5</accession>
<evidence type="ECO:0000256" key="2">
    <source>
        <dbReference type="SAM" id="SignalP"/>
    </source>
</evidence>
<evidence type="ECO:0000313" key="4">
    <source>
        <dbReference type="Proteomes" id="UP000318349"/>
    </source>
</evidence>
<feature type="signal peptide" evidence="2">
    <location>
        <begin position="1"/>
        <end position="17"/>
    </location>
</feature>
<evidence type="ECO:0000256" key="1">
    <source>
        <dbReference type="SAM" id="Phobius"/>
    </source>
</evidence>
<evidence type="ECO:0000313" key="3">
    <source>
        <dbReference type="EMBL" id="TVO78016.1"/>
    </source>
</evidence>
<keyword evidence="1" id="KW-0472">Membrane</keyword>
<name>A0A557SKQ5_9RHOO</name>
<reference evidence="3 4" key="1">
    <citation type="submission" date="2019-07" db="EMBL/GenBank/DDBJ databases">
        <title>The pathways for chlorine oxyanion respiration interact through the shared metabolite chlorate.</title>
        <authorList>
            <person name="Barnum T.P."/>
            <person name="Cheng Y."/>
            <person name="Hill K.A."/>
            <person name="Lucas L.N."/>
            <person name="Carlson H.K."/>
            <person name="Coates J.D."/>
        </authorList>
    </citation>
    <scope>NUCLEOTIDE SEQUENCE [LARGE SCALE GENOMIC DNA]</scope>
    <source>
        <strain evidence="3 4">SFB-1</strain>
    </source>
</reference>
<dbReference type="InterPro" id="IPR025060">
    <property type="entry name" value="DUF3999"/>
</dbReference>
<keyword evidence="1" id="KW-1133">Transmembrane helix</keyword>
<dbReference type="EMBL" id="VMNI01000006">
    <property type="protein sequence ID" value="TVO78016.1"/>
    <property type="molecule type" value="Genomic_DNA"/>
</dbReference>
<keyword evidence="1" id="KW-0812">Transmembrane</keyword>
<gene>
    <name evidence="3" type="ORF">FHP89_05915</name>
</gene>
<organism evidence="3 4">
    <name type="scientific">Denitromonas halophila</name>
    <dbReference type="NCBI Taxonomy" id="1629404"/>
    <lineage>
        <taxon>Bacteria</taxon>
        <taxon>Pseudomonadati</taxon>
        <taxon>Pseudomonadota</taxon>
        <taxon>Betaproteobacteria</taxon>
        <taxon>Rhodocyclales</taxon>
        <taxon>Zoogloeaceae</taxon>
        <taxon>Denitromonas</taxon>
    </lineage>
</organism>
<feature type="transmembrane region" description="Helical" evidence="1">
    <location>
        <begin position="410"/>
        <end position="431"/>
    </location>
</feature>
<dbReference type="Proteomes" id="UP000318349">
    <property type="component" value="Unassembled WGS sequence"/>
</dbReference>
<sequence length="443" mass="47375">MKTLPWLLMAMAPLALAAPGVKDFDVRLSIEAPAEASLLRLNLPADVYRAVRHADLRDVRIFNATGEAVPMARLPRPTETQALRVERPLVALPARSAPVRDGVTVHASGATSVRVEVDRTAPAAVSALPGYLLEVKDFDAAVDELVLIWPEATPFEAAVSVQASDDLQQWRTVAHRRALLSLGEGEARIVQDRIALPAVRSRYLRVDWVGTPPPVTLQRAALVSSGRAVSVAREWVELSGQEDARTIDFSSPGLFPVDALRLVPVSDSDVISARVASRAAVSGRWQWRARTVGYRVQQAGGLDEGEATMIALTRDPLWRVTLDADATEVPRLALGWTPESVAFVARGAGPYTLAVGHASVPSVWQAPGQVVPGFGTDRAAALASARVRAGAAPVAAAPREPAPWQAGSHWWLWGALLLGVGVLGAMARGLWREMGTAKDTPAK</sequence>
<comment type="caution">
    <text evidence="3">The sequence shown here is derived from an EMBL/GenBank/DDBJ whole genome shotgun (WGS) entry which is preliminary data.</text>
</comment>
<feature type="chain" id="PRO_5021837916" evidence="2">
    <location>
        <begin position="18"/>
        <end position="443"/>
    </location>
</feature>
<keyword evidence="2" id="KW-0732">Signal</keyword>
<protein>
    <submittedName>
        <fullName evidence="3">DUF3999 domain-containing protein</fullName>
    </submittedName>
</protein>
<dbReference type="AlphaFoldDB" id="A0A557SKQ5"/>
<dbReference type="Pfam" id="PF13163">
    <property type="entry name" value="DUF3999"/>
    <property type="match status" value="1"/>
</dbReference>